<protein>
    <submittedName>
        <fullName evidence="1">DUF1381 domain-containing protein</fullName>
    </submittedName>
</protein>
<evidence type="ECO:0000313" key="2">
    <source>
        <dbReference type="Proteomes" id="UP001589813"/>
    </source>
</evidence>
<proteinExistence type="predicted"/>
<keyword evidence="2" id="KW-1185">Reference proteome</keyword>
<name>A0ABV6BJR2_9GAMM</name>
<organism evidence="1 2">
    <name type="scientific">Rheinheimera tilapiae</name>
    <dbReference type="NCBI Taxonomy" id="875043"/>
    <lineage>
        <taxon>Bacteria</taxon>
        <taxon>Pseudomonadati</taxon>
        <taxon>Pseudomonadota</taxon>
        <taxon>Gammaproteobacteria</taxon>
        <taxon>Chromatiales</taxon>
        <taxon>Chromatiaceae</taxon>
        <taxon>Rheinheimera</taxon>
    </lineage>
</organism>
<gene>
    <name evidence="1" type="ORF">ACFFJP_20175</name>
</gene>
<comment type="caution">
    <text evidence="1">The sequence shown here is derived from an EMBL/GenBank/DDBJ whole genome shotgun (WGS) entry which is preliminary data.</text>
</comment>
<dbReference type="Proteomes" id="UP001589813">
    <property type="component" value="Unassembled WGS sequence"/>
</dbReference>
<dbReference type="EMBL" id="JBHLXP010000009">
    <property type="protein sequence ID" value="MFC0050604.1"/>
    <property type="molecule type" value="Genomic_DNA"/>
</dbReference>
<reference evidence="1 2" key="1">
    <citation type="submission" date="2024-09" db="EMBL/GenBank/DDBJ databases">
        <authorList>
            <person name="Sun Q."/>
            <person name="Mori K."/>
        </authorList>
    </citation>
    <scope>NUCLEOTIDE SEQUENCE [LARGE SCALE GENOMIC DNA]</scope>
    <source>
        <strain evidence="1 2">KCTC 23315</strain>
    </source>
</reference>
<accession>A0ABV6BJR2</accession>
<evidence type="ECO:0000313" key="1">
    <source>
        <dbReference type="EMBL" id="MFC0050604.1"/>
    </source>
</evidence>
<dbReference type="RefSeq" id="WP_377248601.1">
    <property type="nucleotide sequence ID" value="NZ_JBHLXP010000009.1"/>
</dbReference>
<dbReference type="Pfam" id="PF07129">
    <property type="entry name" value="DUF1381"/>
    <property type="match status" value="1"/>
</dbReference>
<dbReference type="InterPro" id="IPR009812">
    <property type="entry name" value="DUF1381"/>
</dbReference>
<sequence length="67" mass="8109">MKQFLIREFKDDTGNVYVDVEQPRENECMTLVEAEDKEAEKEKAKRILSQHDRLQLRKLYRLQERLG</sequence>